<evidence type="ECO:0000256" key="1">
    <source>
        <dbReference type="SAM" id="MobiDB-lite"/>
    </source>
</evidence>
<feature type="compositionally biased region" description="Low complexity" evidence="1">
    <location>
        <begin position="56"/>
        <end position="66"/>
    </location>
</feature>
<feature type="region of interest" description="Disordered" evidence="1">
    <location>
        <begin position="8"/>
        <end position="76"/>
    </location>
</feature>
<evidence type="ECO:0000313" key="2">
    <source>
        <dbReference type="EMBL" id="KNZ64570.1"/>
    </source>
</evidence>
<dbReference type="EMBL" id="LAVV01000161">
    <property type="protein sequence ID" value="KNZ64570.1"/>
    <property type="molecule type" value="Genomic_DNA"/>
</dbReference>
<feature type="compositionally biased region" description="Polar residues" evidence="1">
    <location>
        <begin position="8"/>
        <end position="55"/>
    </location>
</feature>
<dbReference type="VEuPathDB" id="FungiDB:VP01_10145g1"/>
<name>A0A0L6VWB7_9BASI</name>
<keyword evidence="3" id="KW-1185">Reference proteome</keyword>
<dbReference type="Proteomes" id="UP000037035">
    <property type="component" value="Unassembled WGS sequence"/>
</dbReference>
<dbReference type="AlphaFoldDB" id="A0A0L6VWB7"/>
<dbReference type="PANTHER" id="PTHR34409">
    <property type="entry name" value="SET DOMAIN-CONTAINING PROTEIN"/>
    <property type="match status" value="1"/>
</dbReference>
<accession>A0A0L6VWB7</accession>
<proteinExistence type="predicted"/>
<comment type="caution">
    <text evidence="2">The sequence shown here is derived from an EMBL/GenBank/DDBJ whole genome shotgun (WGS) entry which is preliminary data.</text>
</comment>
<organism evidence="2 3">
    <name type="scientific">Puccinia sorghi</name>
    <dbReference type="NCBI Taxonomy" id="27349"/>
    <lineage>
        <taxon>Eukaryota</taxon>
        <taxon>Fungi</taxon>
        <taxon>Dikarya</taxon>
        <taxon>Basidiomycota</taxon>
        <taxon>Pucciniomycotina</taxon>
        <taxon>Pucciniomycetes</taxon>
        <taxon>Pucciniales</taxon>
        <taxon>Pucciniaceae</taxon>
        <taxon>Puccinia</taxon>
    </lineage>
</organism>
<feature type="non-terminal residue" evidence="2">
    <location>
        <position position="1"/>
    </location>
</feature>
<reference evidence="2 3" key="1">
    <citation type="submission" date="2015-08" db="EMBL/GenBank/DDBJ databases">
        <title>Next Generation Sequencing and Analysis of the Genome of Puccinia sorghi L Schw, the Causal Agent of Maize Common Rust.</title>
        <authorList>
            <person name="Rochi L."/>
            <person name="Burguener G."/>
            <person name="Darino M."/>
            <person name="Turjanski A."/>
            <person name="Kreff E."/>
            <person name="Dieguez M.J."/>
            <person name="Sacco F."/>
        </authorList>
    </citation>
    <scope>NUCLEOTIDE SEQUENCE [LARGE SCALE GENOMIC DNA]</scope>
    <source>
        <strain evidence="2 3">RO10H11247</strain>
    </source>
</reference>
<sequence>NLISFISFNTHPTKTSTTRIPQANSTNHPPIYNSPASTQPNSMSRSIPPSATGTISQTTTPTPSQRRPSRAKGSVGLSSSDCMALVAAVRQFPPLGSQEWLYVQEQYNNTNFAHLQPTQNLLVILTFKLMYERLRWLKRLWTHVPMSLLVMNLTAAMTS</sequence>
<dbReference type="PANTHER" id="PTHR34409:SF1">
    <property type="entry name" value="MYB-LIKE DOMAIN-CONTAINING PROTEIN"/>
    <property type="match status" value="1"/>
</dbReference>
<evidence type="ECO:0000313" key="3">
    <source>
        <dbReference type="Proteomes" id="UP000037035"/>
    </source>
</evidence>
<protein>
    <submittedName>
        <fullName evidence="2">Uncharacterized protein</fullName>
    </submittedName>
</protein>
<gene>
    <name evidence="2" type="ORF">VP01_10145g1</name>
</gene>
<feature type="non-terminal residue" evidence="2">
    <location>
        <position position="159"/>
    </location>
</feature>